<dbReference type="Proteomes" id="UP000005408">
    <property type="component" value="Unassembled WGS sequence"/>
</dbReference>
<feature type="region of interest" description="Disordered" evidence="1">
    <location>
        <begin position="1"/>
        <end position="36"/>
    </location>
</feature>
<reference evidence="2" key="1">
    <citation type="submission" date="2022-08" db="UniProtKB">
        <authorList>
            <consortium name="EnsemblMetazoa"/>
        </authorList>
    </citation>
    <scope>IDENTIFICATION</scope>
    <source>
        <strain evidence="2">05x7-T-G4-1.051#20</strain>
    </source>
</reference>
<protein>
    <recommendedName>
        <fullName evidence="4">IRS-type PTB domain-containing protein</fullName>
    </recommendedName>
</protein>
<dbReference type="OrthoDB" id="6131104at2759"/>
<evidence type="ECO:0000313" key="3">
    <source>
        <dbReference type="Proteomes" id="UP000005408"/>
    </source>
</evidence>
<dbReference type="InterPro" id="IPR011993">
    <property type="entry name" value="PH-like_dom_sf"/>
</dbReference>
<sequence>MDASNGGDSAQFEVYEDPVNGLENHNRASSASNPVYSLAKPIPPDYELLSHASTLNDPVATETQNSETLKSSGYEEFGAVEPQNPKGYEFVDAIQAGPHEYELVSEIAQTREKKVAPYEGLIKEYSFDVTIIQTPDVKELNLTRRYKLILGNLSIILRPRVPVPHDSSEPEPIYTWYYADIRRYSFSKQMREFAIYCGRNCPTPEKIICFRVKTDLVQLLQVVNEKTGGAFEAELASIKVKKRVCVVS</sequence>
<proteinExistence type="predicted"/>
<dbReference type="Gene3D" id="2.30.29.30">
    <property type="entry name" value="Pleckstrin-homology domain (PH domain)/Phosphotyrosine-binding domain (PTB)"/>
    <property type="match status" value="1"/>
</dbReference>
<organism evidence="2 3">
    <name type="scientific">Magallana gigas</name>
    <name type="common">Pacific oyster</name>
    <name type="synonym">Crassostrea gigas</name>
    <dbReference type="NCBI Taxonomy" id="29159"/>
    <lineage>
        <taxon>Eukaryota</taxon>
        <taxon>Metazoa</taxon>
        <taxon>Spiralia</taxon>
        <taxon>Lophotrochozoa</taxon>
        <taxon>Mollusca</taxon>
        <taxon>Bivalvia</taxon>
        <taxon>Autobranchia</taxon>
        <taxon>Pteriomorphia</taxon>
        <taxon>Ostreida</taxon>
        <taxon>Ostreoidea</taxon>
        <taxon>Ostreidae</taxon>
        <taxon>Magallana</taxon>
    </lineage>
</organism>
<accession>A0A8W8IHR8</accession>
<keyword evidence="3" id="KW-1185">Reference proteome</keyword>
<evidence type="ECO:0000256" key="1">
    <source>
        <dbReference type="SAM" id="MobiDB-lite"/>
    </source>
</evidence>
<dbReference type="SUPFAM" id="SSF50729">
    <property type="entry name" value="PH domain-like"/>
    <property type="match status" value="1"/>
</dbReference>
<evidence type="ECO:0000313" key="2">
    <source>
        <dbReference type="EnsemblMetazoa" id="G14130.1:cds"/>
    </source>
</evidence>
<dbReference type="AlphaFoldDB" id="A0A8W8IHR8"/>
<dbReference type="SMART" id="SM01244">
    <property type="entry name" value="IRS"/>
    <property type="match status" value="1"/>
</dbReference>
<dbReference type="OMA" id="QYTEYED"/>
<evidence type="ECO:0008006" key="4">
    <source>
        <dbReference type="Google" id="ProtNLM"/>
    </source>
</evidence>
<dbReference type="EnsemblMetazoa" id="G14130.1">
    <property type="protein sequence ID" value="G14130.1:cds"/>
    <property type="gene ID" value="G14130"/>
</dbReference>
<name>A0A8W8IHR8_MAGGI</name>